<dbReference type="AlphaFoldDB" id="A0A7V1LJS5"/>
<dbReference type="PRINTS" id="PR00046">
    <property type="entry name" value="SIGMA70FCT"/>
</dbReference>
<dbReference type="EMBL" id="DRLD01000023">
    <property type="protein sequence ID" value="HED09200.1"/>
    <property type="molecule type" value="Genomic_DNA"/>
</dbReference>
<dbReference type="InterPro" id="IPR012845">
    <property type="entry name" value="RNA_pol_sigma_FliA_WhiG"/>
</dbReference>
<dbReference type="InterPro" id="IPR013324">
    <property type="entry name" value="RNA_pol_sigma_r3/r4-like"/>
</dbReference>
<dbReference type="NCBIfam" id="TIGR02937">
    <property type="entry name" value="sigma70-ECF"/>
    <property type="match status" value="1"/>
</dbReference>
<accession>A0A7V1LJS5</accession>
<dbReference type="PROSITE" id="PS00716">
    <property type="entry name" value="SIGMA70_2"/>
    <property type="match status" value="1"/>
</dbReference>
<evidence type="ECO:0000256" key="3">
    <source>
        <dbReference type="ARBA" id="ARBA00023125"/>
    </source>
</evidence>
<evidence type="ECO:0000256" key="1">
    <source>
        <dbReference type="ARBA" id="ARBA00023015"/>
    </source>
</evidence>
<dbReference type="GO" id="GO:0016987">
    <property type="term" value="F:sigma factor activity"/>
    <property type="evidence" value="ECO:0007669"/>
    <property type="project" value="UniProtKB-KW"/>
</dbReference>
<sequence length="251" mass="29309">MQQATDSMWHEYKVNSSQVYRQQIILRYTGLVKYVVRKMIKNFPQAIEEADLHQIGILGLCEAIERFDPAYGIKFETYAIPRIKGSIIDELRKLDWVPRSLRAKLNTMKEKAVEMDQKFSGIYTEADMANGLGIEVKDLHNWKKDINAVNMYSLDKPIDDSNKQNLYDVIEDTDYTSASDNIEDDEMKHILLKAIKKLPEKTRLAITLYYYEKLTFKEIGKILNVSESRISQIHSETMNKLRKEINRLTYA</sequence>
<dbReference type="InterPro" id="IPR014284">
    <property type="entry name" value="RNA_pol_sigma-70_dom"/>
</dbReference>
<dbReference type="Proteomes" id="UP000886005">
    <property type="component" value="Unassembled WGS sequence"/>
</dbReference>
<reference evidence="6" key="1">
    <citation type="journal article" date="2020" name="mSystems">
        <title>Genome- and Community-Level Interaction Insights into Carbon Utilization and Element Cycling Functions of Hydrothermarchaeota in Hydrothermal Sediment.</title>
        <authorList>
            <person name="Zhou Z."/>
            <person name="Liu Y."/>
            <person name="Xu W."/>
            <person name="Pan J."/>
            <person name="Luo Z.H."/>
            <person name="Li M."/>
        </authorList>
    </citation>
    <scope>NUCLEOTIDE SEQUENCE [LARGE SCALE GENOMIC DNA]</scope>
    <source>
        <strain evidence="6">HyVt-456</strain>
    </source>
</reference>
<dbReference type="Pfam" id="PF04545">
    <property type="entry name" value="Sigma70_r4"/>
    <property type="match status" value="1"/>
</dbReference>
<dbReference type="PANTHER" id="PTHR30385:SF7">
    <property type="entry name" value="RNA POLYMERASE SIGMA FACTOR FLIA"/>
    <property type="match status" value="1"/>
</dbReference>
<dbReference type="GO" id="GO:0003899">
    <property type="term" value="F:DNA-directed RNA polymerase activity"/>
    <property type="evidence" value="ECO:0007669"/>
    <property type="project" value="InterPro"/>
</dbReference>
<organism evidence="6">
    <name type="scientific">Caldithrix abyssi</name>
    <dbReference type="NCBI Taxonomy" id="187145"/>
    <lineage>
        <taxon>Bacteria</taxon>
        <taxon>Pseudomonadati</taxon>
        <taxon>Calditrichota</taxon>
        <taxon>Calditrichia</taxon>
        <taxon>Calditrichales</taxon>
        <taxon>Calditrichaceae</taxon>
        <taxon>Caldithrix</taxon>
    </lineage>
</organism>
<proteinExistence type="predicted"/>
<dbReference type="PIRSF" id="PIRSF000770">
    <property type="entry name" value="RNA_pol_sigma-SigE/K"/>
    <property type="match status" value="1"/>
</dbReference>
<feature type="domain" description="RNA polymerase sigma-70" evidence="5">
    <location>
        <begin position="215"/>
        <end position="241"/>
    </location>
</feature>
<keyword evidence="4" id="KW-0804">Transcription</keyword>
<name>A0A7V1LJS5_CALAY</name>
<keyword evidence="3" id="KW-0238">DNA-binding</keyword>
<gene>
    <name evidence="6" type="ORF">ENJ10_00790</name>
</gene>
<dbReference type="InterPro" id="IPR007627">
    <property type="entry name" value="RNA_pol_sigma70_r2"/>
</dbReference>
<evidence type="ECO:0000256" key="4">
    <source>
        <dbReference type="ARBA" id="ARBA00023163"/>
    </source>
</evidence>
<keyword evidence="2" id="KW-0731">Sigma factor</keyword>
<dbReference type="NCBIfam" id="NF005413">
    <property type="entry name" value="PRK06986.1"/>
    <property type="match status" value="1"/>
</dbReference>
<evidence type="ECO:0000259" key="5">
    <source>
        <dbReference type="PROSITE" id="PS00716"/>
    </source>
</evidence>
<keyword evidence="1" id="KW-0805">Transcription regulation</keyword>
<protein>
    <submittedName>
        <fullName evidence="6">FliA/WhiG family RNA polymerase sigma factor</fullName>
    </submittedName>
</protein>
<dbReference type="Gene3D" id="1.20.140.160">
    <property type="match status" value="1"/>
</dbReference>
<evidence type="ECO:0000313" key="6">
    <source>
        <dbReference type="EMBL" id="HED09200.1"/>
    </source>
</evidence>
<evidence type="ECO:0000256" key="2">
    <source>
        <dbReference type="ARBA" id="ARBA00023082"/>
    </source>
</evidence>
<dbReference type="GO" id="GO:0003677">
    <property type="term" value="F:DNA binding"/>
    <property type="evidence" value="ECO:0007669"/>
    <property type="project" value="UniProtKB-KW"/>
</dbReference>
<dbReference type="InterPro" id="IPR013325">
    <property type="entry name" value="RNA_pol_sigma_r2"/>
</dbReference>
<dbReference type="InterPro" id="IPR007630">
    <property type="entry name" value="RNA_pol_sigma70_r4"/>
</dbReference>
<dbReference type="Gene3D" id="1.10.1740.10">
    <property type="match status" value="1"/>
</dbReference>
<dbReference type="PANTHER" id="PTHR30385">
    <property type="entry name" value="SIGMA FACTOR F FLAGELLAR"/>
    <property type="match status" value="1"/>
</dbReference>
<dbReference type="CDD" id="cd06171">
    <property type="entry name" value="Sigma70_r4"/>
    <property type="match status" value="1"/>
</dbReference>
<dbReference type="SUPFAM" id="SSF88946">
    <property type="entry name" value="Sigma2 domain of RNA polymerase sigma factors"/>
    <property type="match status" value="1"/>
</dbReference>
<dbReference type="Pfam" id="PF04542">
    <property type="entry name" value="Sigma70_r2"/>
    <property type="match status" value="1"/>
</dbReference>
<dbReference type="SUPFAM" id="SSF88659">
    <property type="entry name" value="Sigma3 and sigma4 domains of RNA polymerase sigma factors"/>
    <property type="match status" value="2"/>
</dbReference>
<dbReference type="InterPro" id="IPR000943">
    <property type="entry name" value="RNA_pol_sigma70"/>
</dbReference>
<comment type="caution">
    <text evidence="6">The sequence shown here is derived from an EMBL/GenBank/DDBJ whole genome shotgun (WGS) entry which is preliminary data.</text>
</comment>
<dbReference type="GO" id="GO:0006352">
    <property type="term" value="P:DNA-templated transcription initiation"/>
    <property type="evidence" value="ECO:0007669"/>
    <property type="project" value="InterPro"/>
</dbReference>
<dbReference type="NCBIfam" id="TIGR02479">
    <property type="entry name" value="FliA_WhiG"/>
    <property type="match status" value="1"/>
</dbReference>